<reference evidence="10 11" key="1">
    <citation type="journal article" date="2020" name="Mol. Biol. Evol.">
        <title>Interspecific Gene Flow and the Evolution of Specialization in Black and White Rhinoceros.</title>
        <authorList>
            <person name="Moodley Y."/>
            <person name="Westbury M.V."/>
            <person name="Russo I.M."/>
            <person name="Gopalakrishnan S."/>
            <person name="Rakotoarivelo A."/>
            <person name="Olsen R.A."/>
            <person name="Prost S."/>
            <person name="Tunstall T."/>
            <person name="Ryder O.A."/>
            <person name="Dalen L."/>
            <person name="Bruford M.W."/>
        </authorList>
    </citation>
    <scope>NUCLEOTIDE SEQUENCE [LARGE SCALE GENOMIC DNA]</scope>
    <source>
        <strain evidence="10">SBR-YM</strain>
        <tissue evidence="10">Skin</tissue>
    </source>
</reference>
<dbReference type="InterPro" id="IPR036961">
    <property type="entry name" value="Kinesin_motor_dom_sf"/>
</dbReference>
<evidence type="ECO:0000256" key="1">
    <source>
        <dbReference type="ARBA" id="ARBA00022741"/>
    </source>
</evidence>
<feature type="region of interest" description="Disordered" evidence="7">
    <location>
        <begin position="2592"/>
        <end position="2692"/>
    </location>
</feature>
<name>A0A7J7FBX3_DICBM</name>
<accession>A0A7J7FBX3</accession>
<feature type="region of interest" description="Disordered" evidence="7">
    <location>
        <begin position="4442"/>
        <end position="4471"/>
    </location>
</feature>
<dbReference type="PROSITE" id="PS50067">
    <property type="entry name" value="KINESIN_MOTOR_2"/>
    <property type="match status" value="1"/>
</dbReference>
<dbReference type="InterPro" id="IPR001752">
    <property type="entry name" value="Kinesin_motor_dom"/>
</dbReference>
<dbReference type="Gene3D" id="2.60.200.20">
    <property type="match status" value="1"/>
</dbReference>
<feature type="region of interest" description="Disordered" evidence="7">
    <location>
        <begin position="4100"/>
        <end position="4255"/>
    </location>
</feature>
<feature type="compositionally biased region" description="Basic and acidic residues" evidence="7">
    <location>
        <begin position="1289"/>
        <end position="1302"/>
    </location>
</feature>
<dbReference type="InterPro" id="IPR002913">
    <property type="entry name" value="START_lipid-bd_dom"/>
</dbReference>
<dbReference type="GO" id="GO:0008289">
    <property type="term" value="F:lipid binding"/>
    <property type="evidence" value="ECO:0007669"/>
    <property type="project" value="InterPro"/>
</dbReference>
<feature type="region of interest" description="Disordered" evidence="7">
    <location>
        <begin position="2557"/>
        <end position="2577"/>
    </location>
</feature>
<dbReference type="GO" id="GO:0005814">
    <property type="term" value="C:centriole"/>
    <property type="evidence" value="ECO:0007669"/>
    <property type="project" value="TreeGrafter"/>
</dbReference>
<keyword evidence="2 5" id="KW-0067">ATP-binding</keyword>
<feature type="region of interest" description="Disordered" evidence="7">
    <location>
        <begin position="1120"/>
        <end position="1271"/>
    </location>
</feature>
<feature type="region of interest" description="Disordered" evidence="7">
    <location>
        <begin position="4320"/>
        <end position="4362"/>
    </location>
</feature>
<feature type="compositionally biased region" description="Polar residues" evidence="7">
    <location>
        <begin position="1828"/>
        <end position="1837"/>
    </location>
</feature>
<dbReference type="GO" id="GO:0008017">
    <property type="term" value="F:microtubule binding"/>
    <property type="evidence" value="ECO:0007669"/>
    <property type="project" value="InterPro"/>
</dbReference>
<feature type="region of interest" description="Disordered" evidence="7">
    <location>
        <begin position="3368"/>
        <end position="3584"/>
    </location>
</feature>
<feature type="region of interest" description="Disordered" evidence="7">
    <location>
        <begin position="794"/>
        <end position="814"/>
    </location>
</feature>
<feature type="region of interest" description="Disordered" evidence="7">
    <location>
        <begin position="2265"/>
        <end position="2293"/>
    </location>
</feature>
<dbReference type="Gene3D" id="3.40.850.10">
    <property type="entry name" value="Kinesin motor domain"/>
    <property type="match status" value="2"/>
</dbReference>
<feature type="region of interest" description="Disordered" evidence="7">
    <location>
        <begin position="3284"/>
        <end position="3310"/>
    </location>
</feature>
<dbReference type="SMART" id="SM00129">
    <property type="entry name" value="KISc"/>
    <property type="match status" value="1"/>
</dbReference>
<keyword evidence="3 6" id="KW-0175">Coiled coil</keyword>
<dbReference type="SUPFAM" id="SSF49879">
    <property type="entry name" value="SMAD/FHA domain"/>
    <property type="match status" value="1"/>
</dbReference>
<dbReference type="PROSITE" id="PS50848">
    <property type="entry name" value="START"/>
    <property type="match status" value="1"/>
</dbReference>
<feature type="compositionally biased region" description="Polar residues" evidence="7">
    <location>
        <begin position="4227"/>
        <end position="4255"/>
    </location>
</feature>
<keyword evidence="1 5" id="KW-0547">Nucleotide-binding</keyword>
<dbReference type="EMBL" id="JACDTQ010000812">
    <property type="protein sequence ID" value="KAF5925510.1"/>
    <property type="molecule type" value="Genomic_DNA"/>
</dbReference>
<dbReference type="GO" id="GO:0005634">
    <property type="term" value="C:nucleus"/>
    <property type="evidence" value="ECO:0007669"/>
    <property type="project" value="TreeGrafter"/>
</dbReference>
<feature type="region of interest" description="Disordered" evidence="7">
    <location>
        <begin position="3055"/>
        <end position="3082"/>
    </location>
</feature>
<feature type="region of interest" description="Disordered" evidence="7">
    <location>
        <begin position="4004"/>
        <end position="4041"/>
    </location>
</feature>
<feature type="compositionally biased region" description="Basic and acidic residues" evidence="7">
    <location>
        <begin position="3610"/>
        <end position="3628"/>
    </location>
</feature>
<dbReference type="InterPro" id="IPR008984">
    <property type="entry name" value="SMAD_FHA_dom_sf"/>
</dbReference>
<feature type="compositionally biased region" description="Low complexity" evidence="7">
    <location>
        <begin position="4175"/>
        <end position="4191"/>
    </location>
</feature>
<feature type="region of interest" description="Disordered" evidence="7">
    <location>
        <begin position="1819"/>
        <end position="1854"/>
    </location>
</feature>
<comment type="similarity">
    <text evidence="5">Belongs to the TRAFAC class myosin-kinesin ATPase superfamily. Kinesin family.</text>
</comment>
<feature type="region of interest" description="Disordered" evidence="7">
    <location>
        <begin position="3742"/>
        <end position="3766"/>
    </location>
</feature>
<dbReference type="GO" id="GO:0005524">
    <property type="term" value="F:ATP binding"/>
    <property type="evidence" value="ECO:0007669"/>
    <property type="project" value="UniProtKB-UniRule"/>
</dbReference>
<dbReference type="FunFam" id="2.60.200.20:FF:000005">
    <property type="entry name" value="Kinesin family member 16B"/>
    <property type="match status" value="1"/>
</dbReference>
<dbReference type="GO" id="GO:0003777">
    <property type="term" value="F:microtubule motor activity"/>
    <property type="evidence" value="ECO:0007669"/>
    <property type="project" value="InterPro"/>
</dbReference>
<dbReference type="SUPFAM" id="SSF55961">
    <property type="entry name" value="Bet v1-like"/>
    <property type="match status" value="1"/>
</dbReference>
<dbReference type="PANTHER" id="PTHR47117:SF1">
    <property type="entry name" value="STAR-RELATED LIPID TRANSFER PROTEIN 9"/>
    <property type="match status" value="1"/>
</dbReference>
<feature type="compositionally biased region" description="Polar residues" evidence="7">
    <location>
        <begin position="3538"/>
        <end position="3548"/>
    </location>
</feature>
<dbReference type="InterPro" id="IPR023393">
    <property type="entry name" value="START-like_dom_sf"/>
</dbReference>
<evidence type="ECO:0000313" key="11">
    <source>
        <dbReference type="Proteomes" id="UP000551758"/>
    </source>
</evidence>
<dbReference type="InterPro" id="IPR000253">
    <property type="entry name" value="FHA_dom"/>
</dbReference>
<feature type="compositionally biased region" description="Polar residues" evidence="7">
    <location>
        <begin position="4487"/>
        <end position="4496"/>
    </location>
</feature>
<dbReference type="InterPro" id="IPR027417">
    <property type="entry name" value="P-loop_NTPase"/>
</dbReference>
<feature type="region of interest" description="Disordered" evidence="7">
    <location>
        <begin position="2484"/>
        <end position="2508"/>
    </location>
</feature>
<dbReference type="Gene3D" id="3.30.530.20">
    <property type="match status" value="1"/>
</dbReference>
<feature type="region of interest" description="Disordered" evidence="7">
    <location>
        <begin position="3599"/>
        <end position="3629"/>
    </location>
</feature>
<feature type="region of interest" description="Disordered" evidence="7">
    <location>
        <begin position="3940"/>
        <end position="3987"/>
    </location>
</feature>
<feature type="region of interest" description="Disordered" evidence="7">
    <location>
        <begin position="312"/>
        <end position="334"/>
    </location>
</feature>
<feature type="region of interest" description="Disordered" evidence="7">
    <location>
        <begin position="2811"/>
        <end position="2844"/>
    </location>
</feature>
<evidence type="ECO:0000256" key="6">
    <source>
        <dbReference type="SAM" id="Coils"/>
    </source>
</evidence>
<feature type="binding site" evidence="5">
    <location>
        <begin position="25"/>
        <end position="32"/>
    </location>
    <ligand>
        <name>ATP</name>
        <dbReference type="ChEBI" id="CHEBI:30616"/>
    </ligand>
</feature>
<dbReference type="SMART" id="SM00240">
    <property type="entry name" value="FHA"/>
    <property type="match status" value="1"/>
</dbReference>
<evidence type="ECO:0000256" key="4">
    <source>
        <dbReference type="ARBA" id="ARBA00023175"/>
    </source>
</evidence>
<feature type="compositionally biased region" description="Polar residues" evidence="7">
    <location>
        <begin position="2611"/>
        <end position="2634"/>
    </location>
</feature>
<evidence type="ECO:0000256" key="7">
    <source>
        <dbReference type="SAM" id="MobiDB-lite"/>
    </source>
</evidence>
<proteinExistence type="inferred from homology"/>
<dbReference type="PRINTS" id="PR00380">
    <property type="entry name" value="KINESINHEAVY"/>
</dbReference>
<dbReference type="GO" id="GO:0005737">
    <property type="term" value="C:cytoplasm"/>
    <property type="evidence" value="ECO:0007669"/>
    <property type="project" value="TreeGrafter"/>
</dbReference>
<feature type="compositionally biased region" description="Basic and acidic residues" evidence="7">
    <location>
        <begin position="4143"/>
        <end position="4152"/>
    </location>
</feature>
<feature type="region of interest" description="Disordered" evidence="7">
    <location>
        <begin position="2151"/>
        <end position="2217"/>
    </location>
</feature>
<dbReference type="Proteomes" id="UP000551758">
    <property type="component" value="Unassembled WGS sequence"/>
</dbReference>
<feature type="region of interest" description="Disordered" evidence="7">
    <location>
        <begin position="1289"/>
        <end position="1343"/>
    </location>
</feature>
<evidence type="ECO:0000259" key="8">
    <source>
        <dbReference type="PROSITE" id="PS50067"/>
    </source>
</evidence>
<feature type="compositionally biased region" description="Basic and acidic residues" evidence="7">
    <location>
        <begin position="2156"/>
        <end position="2171"/>
    </location>
</feature>
<dbReference type="GO" id="GO:0007018">
    <property type="term" value="P:microtubule-based movement"/>
    <property type="evidence" value="ECO:0007669"/>
    <property type="project" value="InterPro"/>
</dbReference>
<feature type="compositionally biased region" description="Polar residues" evidence="7">
    <location>
        <begin position="3286"/>
        <end position="3300"/>
    </location>
</feature>
<protein>
    <recommendedName>
        <fullName evidence="12">StAR-related lipid transfer protein 9</fullName>
    </recommendedName>
</protein>
<feature type="compositionally biased region" description="Low complexity" evidence="7">
    <location>
        <begin position="4011"/>
        <end position="4036"/>
    </location>
</feature>
<organism evidence="10 11">
    <name type="scientific">Diceros bicornis minor</name>
    <name type="common">South-central black rhinoceros</name>
    <dbReference type="NCBI Taxonomy" id="77932"/>
    <lineage>
        <taxon>Eukaryota</taxon>
        <taxon>Metazoa</taxon>
        <taxon>Chordata</taxon>
        <taxon>Craniata</taxon>
        <taxon>Vertebrata</taxon>
        <taxon>Euteleostomi</taxon>
        <taxon>Mammalia</taxon>
        <taxon>Eutheria</taxon>
        <taxon>Laurasiatheria</taxon>
        <taxon>Perissodactyla</taxon>
        <taxon>Rhinocerotidae</taxon>
        <taxon>Diceros</taxon>
    </lineage>
</organism>
<feature type="region of interest" description="Disordered" evidence="7">
    <location>
        <begin position="4575"/>
        <end position="4602"/>
    </location>
</feature>
<evidence type="ECO:0008006" key="12">
    <source>
        <dbReference type="Google" id="ProtNLM"/>
    </source>
</evidence>
<feature type="coiled-coil region" evidence="6">
    <location>
        <begin position="4504"/>
        <end position="4539"/>
    </location>
</feature>
<feature type="compositionally biased region" description="Low complexity" evidence="7">
    <location>
        <begin position="4447"/>
        <end position="4458"/>
    </location>
</feature>
<feature type="domain" description="Kinesin motor" evidence="8">
    <location>
        <begin position="1"/>
        <end position="392"/>
    </location>
</feature>
<feature type="compositionally biased region" description="Basic and acidic residues" evidence="7">
    <location>
        <begin position="794"/>
        <end position="811"/>
    </location>
</feature>
<gene>
    <name evidence="10" type="ORF">HPG69_001957</name>
</gene>
<feature type="compositionally biased region" description="Polar residues" evidence="7">
    <location>
        <begin position="2811"/>
        <end position="2837"/>
    </location>
</feature>
<sequence length="4920" mass="536591">VFQDLGTEVLSGAAKGYNICLFAYGQTGSGKTYTMLGTPASVGLTPRICEGLFIREEDHAPPPSSCRIKVSFLEIYNERVRDLLKQSNQKKSYPLRVREHPEMGPYVQGLSQHVVTNYKQVIQLLEEGIANRITAATHVHEASSRSHAIFTIHYTQAILENNFPSEIASKINLVDLAGSTPLKTKCCLEETMSANWKCELFIFPTDLERNLRQLTVNGTDAIKPLIGIYHVYLLHEVQHVFQQHYKDSVSLFAFVFVFIDCFSERADPSYCKDRITEGANINKSLVTLGIVISTLAQNSQVFSSCQSLNSTASDGGDSGIPSCPSGTSSGWRPSRRQSYIPYRDSVLTWLLKDSLGGNSKTIMVASEWDAGAGSVLGLILCLRERAMTIHFIKGLLCGRDDSSKASGYGLAVSPAHTSYSETMSTLRYASNAKNIINKPRVNEDANVKLIRELREEIGRLKAMLLSFELRNFSSLNVEKDENLKELVLQNELKVGVWVDSVVLYITLEQTSFISASFSLGRFFGALWVFEPHTRTSELKIDQLTKDWTRKWNEWQALVEHYRVDINRRRAGVVIDSSLPHLMVLEDDVLSTGVVLYHLKTLVSVKLHLRIKKTTGSLIISYGCSLTSGYRTERSFPTLVGLCKELVLLPRILFAPTFSGFPGCREGTTKIGRIDSDQEQDIVLQGQWIERDHCTITSACGVVILRPAQGARCTVNGREVTASCRLTQGAVITLGKAQKFRFNHPAEAAVLRQRRQVGETVGGSGSLEWLDLDGDVTASRLGLCPLLWKERRVLGEQSDEDHQPPRAGETPHRAQIQQQQCYVGDLRQRILAGQIRAKQELEVNQASASRQIKDNQQWLLREETWLARLQQQQQQDYVAEKELEASLPPDAWLQTGPETQPSPLARSRKRVVRLQLLRRHALRAAERNIRRRRVSLQLERIIKNQRLLEAQKRLEQLKALCWLQNDCPQKPPYQVPSHPTVVPGPQHRSKSTSCSSLSLRRLCSQYLPQLRSVFLNWDPSTTLPPIPDPTDQISEKTPSEDYLPQAASYLPRTGHFSKNALCSSGEGQLCTARGALAREGASAPDTCFTMSSESASIQEMERVGKQPHWMVSQSLASLGQSANKLKPGDEPKALTPSTHTRKGKGPADSGHAPAGWRKQGNFGTHKAAKGAGYSSSHPRGPKQAAGCGKPARALWAESKPPSPSRTSKRQQRVLAARVRDVAKKSSCLPHGSPLKRQHSAGDPDTMASLTDSDRVVDHARGKDDDLSDADSSYSVDSLSCVCAKALTEPLKPEDPQGKERDLLEPENSESDDSQISKDSLAEKGYQSPQDSPEGSYLTNGQGHTRARARVSVRGFTTSSDSGLFAQTHRSFSLDSLIDVEEELGEDQQEEPFFGSADEMPTETFWHLQTSSLPIVDEEAMCSLSPINYRTGARLDAILPMSSSFYLDPQPQPHCEQPESEVEARSSEQANTLQGIQLSRGSPLLSVDSWFSCDSKINSSSPPGIVSSSCPSPDVQEFQPCGWERPGYWLNMEELKPSGTETVLPYSPKLPQGGAEVPDSVRAVYTIPAADTSRLSLWGSYRLLQPGADGTFQARSIPDMAQQGNSEASNNSSVSSMLVASAASFPHVGSACEKDWAALQQKYFLELSHPVLEAVGEPRPSFPSLEEDSRSLTQASIKGGDTLLPVGSGVSSSLDFNNFPIHLSKIRRLRAEKEQDSMSVELEGTSDFFTTSEKEVSCSGTYSADVESLTSGTTNAQVFAAENRIANSMVEACEVKQNNLEESSQSSEKPGLMTSSDECFFPKNPCHSNVTIATKEDHWPQGWAPLRKNSAGQAGQLSHNSHHPLQEEKADYQESSKEVVGRHTNLSFAFPSGPELYLHSAPWNPFPSSLQPPLVETFYVTKSRDALTETALEIPACREARVPSPPPREAWGFGHDHQALQNVYLKNSVPVLLQNQNSKIASSQQVTTERPVDLNTKEVSGETGKCPGNIKEESHNSVYFFVAQNRHFLPSTSTKVCEFENQVGILNKHSLPALKEGEKATGQSYCNVRSNGSGSRKPLQVCESEAGGEEEQHQNAVLRQTQAFDNNRQLTSRARSDFMYRNINLGLDKDMLGEPALSWKSRSVHHRVSSPEIMAQDESPTYKGEWKNETGLLGKAFHPKDSSEEVPRTESTYKRFQSVTCSQEINSSEGKGPGKSQETLNSKEELSGKKQNKRVNNGDEMAKLIRSVTQLENGILEIESKQNKQPYASNILRISKEFVIQDQKDQDIADHVPGPGSSGDHFSFKDQPSSPKQTDDVIFRDGEAGEMELSSSSGEDLQVQKITLSPFQSRECVQDVKFVREHTQPAVLDRPTRDTCDYLGTCTAHRESTNPSVNPRRTKALARALPLQSRPERSSEKEGKLVDALASPKGQPCALGSLEKLETVKGFQESHVAKCISSSKQEEPKIQGRVDKMAVQRGGSLQEEKKMVSLTQKLPSPSQHCMGTFSSQETGPLLSQPRSSMAPHQDLSNTLPLNSPRLQRSYLHAPDTIGVSSVDYVLDPTMLKMPDSPLVTGAGCQDHCGEPRSHSPQGNVRGGSSMAHSAWCGSAISMAMGSRGQSSVPESIPLGAEGRRSVSTSPQDQGGDLRNTSMGLSTRVGSVPEAEAAVQGGTKKASSLNRISSPLEMRASCPLEEGNNQGREVRQEAEELAEDLSPTSGAFSAPLSLPTVPHPEASAHTSTGLAMLEETRQVKTQGKQPHDLVLGGTVLPYYEILLEPECSSRAPGRPQCQQMDPSVSDVTRNEGEAQGFHVASLSVEPGHLLTDERKVLQATPLSADSFQPLPNTETNTRPWYPSQTSSHADPALDKSHCPRELRHFLGTGEQFKCRSSSSEIIEKKKKATKTPSSAGPLGSDSLPSSTAVEEDRRVIPEKVVAALSSQALSDDPRVILHGQSQLAPWETAEGMPPGNQESSPAHQEPRILDTTFGGASGNFLVAAQGVKTTYFESQLMICDVQNSASLSGPNQDHVQHLEASTGLEGRASPKQGTVLPGALRRVELEAPSQQCVKWKGNVGSGLAEACRAGSKHPRPTPLPDQRPSPDPGGVREEALCRCPQETLDCVVFSGSIEGSKTKSPSGGQEDSRTLPCQQLCSPQPIASHACFIPSSTLLCYRDGDMGKGTSKVAPHTLHPPCIVPSWACRMDEKGESYPREPGMLLAHGLEPKGINVEFGATDSSTLEPSTTAAVLSLAEGCSSPALPDVRTVSLSHSVADGSSKSVGDPEKKVAEKTIQEREAAAFPAGIYSEPLRKLQHSSVGGQNAQESQTKPEPPVATGRPHILNLSEGFVESELVVEPQHRCLENVVRCLPEKPQLSTESRNHSSLHPQAKFIAKLKHVSGPQVDSPWEEEEQEGDQASGGGDEPPQGRSPPRSDEGSLNGCQVRDARGEEVAAAKPPVSKTFSSGFKGSAAVPLGQSGAPWPAAQSPGQPSSGREQPAPRHRCSVPVIAIFSGPKHSKSSPRQQFSVVSSSRSLQELNLSVEPPSPTDEDTQDPNRLWNTHPRDYSSGRSAARTSLQVEGCSQKALSNVENSTADHRPLQPATPPYPTSSAVSCMPTPDFMTSWKSGTLEQARQGKPARRGDQRSPEKQHSEADKGVLHFGSSDINPYVLPWWPEGPACIGWKQYVFGSAVDVSCSQTPQGLIPSNIARCSSMDNGLDDQNALFHSHLSTYANARGLLSTHSSIENARGSHEAWEVWGSSFALGNSRILTDSEGAAPTKGPDKRAQFPGTPDEAGCLRSEAPLAEGSAAGPVDEIMLLYLSEAGSPVEQSRVSTLEQGTQTQGCRLHWSYTDISSAQSEASAMPVPDLATWTSMHNLSLHLSRLLHSTSELLGSLSQPSVTEKKQNTKREIPDEVPEVLMMDSCTQTTVDEGIQTDLASPPLQLQAPEANPQEVSVVLEVLGTDISTMSQEKGHVPGTLQKREAEETAWKTAGPPDLQEESPHCRPQSPPGPLSHLRFQKASFGQNLPFVSLQASPDASLPPSSQPEEPSCLAVSSPSLSISHSPGPCPSAVESVREPGVQKELCPTNALLVDRASSPILTLSASIQALGLPSASLPLWAPSAHPLEGHQKLVSSPDLPLDAPRPPRDNYSQTTEESDGSQRVRAPCGEVRSPLERSDGRSFLEISSPSSPQQSPKLQVHFLEQPPQQLQPRTTTWVQSRLPPPPRSRSQRLADRFVPEGVASLECGPLSSRGLRQGQSKTENGGESSASPVQPQPTLDISSSWGGLQHLSPCRVSKLTGTTGLQGSTLGPTEVCQPEGLLRLSSQMCMAPEPQHPSLRDLPMHNKFSNWCGVQDGSPRGPGVMDLSSGEQAQRPPQPPDNQSQDPEWSQKEQITLQVGAQNLSLSMELTEAKLHHGFGEADALLQVLQNGTGEALTADEPVLSTWEELYARQKQTIETLRRERAERLQNFRRTRSLSPQKQLSLLPNRDLPTRDPDLPSRRREYLQQLRKDVVETTRSQGSASRSAHPPSDIELMLREYQRAREEAKVEIAQARDRLRERAEQEKLRIRQQIISQLLREEEKLHTLATSSSLCTSSNGSLSSGVTSGYNSSPALPSQLQSPDNGDTNLPDSRVSWIGDVRGHSAVRNSHLNLAGSTWKSLAYSRRASLGSCCCSPSSLSSLGTCFSSSYQDLAKHIVDISMADVRNCSTCLHGSFNRPLLGGEEEQGKSRADEGSQADVGFFSGPPSVQRGNSFHLLLLPVLVSPSYQGEEQEVQLYYKVFSSTRHGFLGAGVVAQPVSHVWAAVSDPTLWPLYHKPIQTARLHQRVTNSINLGEPREGFHGLWPGDRGGGRGHLSIMAAQSVYDTSMPRPSREMVRGEILPSAWILQPLTMEGKEITRVIYLVQVEFGAPGFPAPLLSSFIKQQPLVIARLASFLGEDFGLCLSQGY</sequence>
<dbReference type="PANTHER" id="PTHR47117">
    <property type="entry name" value="STAR-RELATED LIPID TRANSFER PROTEIN 9"/>
    <property type="match status" value="1"/>
</dbReference>
<feature type="compositionally biased region" description="Low complexity" evidence="7">
    <location>
        <begin position="3491"/>
        <end position="3504"/>
    </location>
</feature>
<feature type="region of interest" description="Disordered" evidence="7">
    <location>
        <begin position="4484"/>
        <end position="4503"/>
    </location>
</feature>
<feature type="compositionally biased region" description="Basic and acidic residues" evidence="7">
    <location>
        <begin position="1842"/>
        <end position="1854"/>
    </location>
</feature>
<evidence type="ECO:0000256" key="3">
    <source>
        <dbReference type="ARBA" id="ARBA00023054"/>
    </source>
</evidence>
<dbReference type="Pfam" id="PF00498">
    <property type="entry name" value="FHA"/>
    <property type="match status" value="1"/>
</dbReference>
<comment type="caution">
    <text evidence="10">The sequence shown here is derived from an EMBL/GenBank/DDBJ whole genome shotgun (WGS) entry which is preliminary data.</text>
</comment>
<feature type="compositionally biased region" description="Low complexity" evidence="7">
    <location>
        <begin position="4575"/>
        <end position="4593"/>
    </location>
</feature>
<dbReference type="Pfam" id="PF00225">
    <property type="entry name" value="Kinesin"/>
    <property type="match status" value="2"/>
</dbReference>
<feature type="compositionally biased region" description="Basic and acidic residues" evidence="7">
    <location>
        <begin position="4462"/>
        <end position="4471"/>
    </location>
</feature>
<dbReference type="GO" id="GO:0051225">
    <property type="term" value="P:spindle assembly"/>
    <property type="evidence" value="ECO:0007669"/>
    <property type="project" value="TreeGrafter"/>
</dbReference>
<feature type="compositionally biased region" description="Basic and acidic residues" evidence="7">
    <location>
        <begin position="1250"/>
        <end position="1263"/>
    </location>
</feature>
<evidence type="ECO:0000256" key="5">
    <source>
        <dbReference type="PROSITE-ProRule" id="PRU00283"/>
    </source>
</evidence>
<evidence type="ECO:0000256" key="2">
    <source>
        <dbReference type="ARBA" id="ARBA00022840"/>
    </source>
</evidence>
<dbReference type="SUPFAM" id="SSF52540">
    <property type="entry name" value="P-loop containing nucleoside triphosphate hydrolases"/>
    <property type="match status" value="2"/>
</dbReference>
<feature type="compositionally biased region" description="Polar residues" evidence="7">
    <location>
        <begin position="2172"/>
        <end position="2187"/>
    </location>
</feature>
<feature type="domain" description="START" evidence="9">
    <location>
        <begin position="4829"/>
        <end position="4894"/>
    </location>
</feature>
<evidence type="ECO:0000313" key="10">
    <source>
        <dbReference type="EMBL" id="KAF5925510.1"/>
    </source>
</evidence>
<feature type="compositionally biased region" description="Polar residues" evidence="7">
    <location>
        <begin position="1325"/>
        <end position="1341"/>
    </location>
</feature>
<feature type="region of interest" description="Disordered" evidence="7">
    <location>
        <begin position="2865"/>
        <end position="2901"/>
    </location>
</feature>
<keyword evidence="11" id="KW-1185">Reference proteome</keyword>
<keyword evidence="4 5" id="KW-0505">Motor protein</keyword>
<feature type="compositionally biased region" description="Low complexity" evidence="7">
    <location>
        <begin position="4157"/>
        <end position="4166"/>
    </location>
</feature>
<feature type="compositionally biased region" description="Pro residues" evidence="7">
    <location>
        <begin position="3065"/>
        <end position="3076"/>
    </location>
</feature>
<feature type="non-terminal residue" evidence="10">
    <location>
        <position position="4920"/>
    </location>
</feature>
<evidence type="ECO:0000259" key="9">
    <source>
        <dbReference type="PROSITE" id="PS50848"/>
    </source>
</evidence>